<dbReference type="EMBL" id="KZ559531">
    <property type="protein sequence ID" value="PLN81977.1"/>
    <property type="molecule type" value="Genomic_DNA"/>
</dbReference>
<sequence length="134" mass="13938">MKFQTAVLVVALCGSVLAAPCASHHKERGIIPVWPPFGDGGFSEASAPVQPVTRAAIEDGGEISLVPNLLDLMRKALFELLNKRLGEFEGTDAGSTASEDSDPKNLGSKLAALGPLEVDLPGVDATVIFGQVVN</sequence>
<evidence type="ECO:0000256" key="1">
    <source>
        <dbReference type="SAM" id="SignalP"/>
    </source>
</evidence>
<evidence type="ECO:0008006" key="4">
    <source>
        <dbReference type="Google" id="ProtNLM"/>
    </source>
</evidence>
<name>A0A2J5HX12_9EURO</name>
<evidence type="ECO:0000313" key="2">
    <source>
        <dbReference type="EMBL" id="PLN81977.1"/>
    </source>
</evidence>
<dbReference type="OrthoDB" id="10294515at2759"/>
<dbReference type="AlphaFoldDB" id="A0A2J5HX12"/>
<reference evidence="3" key="1">
    <citation type="submission" date="2017-12" db="EMBL/GenBank/DDBJ databases">
        <authorList>
            <consortium name="DOE Joint Genome Institute"/>
            <person name="Mondo S.J."/>
            <person name="Kjaerbolling I."/>
            <person name="Vesth T.C."/>
            <person name="Frisvad J.C."/>
            <person name="Nybo J.L."/>
            <person name="Theobald S."/>
            <person name="Kuo A."/>
            <person name="Bowyer P."/>
            <person name="Matsuda Y."/>
            <person name="Lyhne E.K."/>
            <person name="Kogle M.E."/>
            <person name="Clum A."/>
            <person name="Lipzen A."/>
            <person name="Salamov A."/>
            <person name="Ngan C.Y."/>
            <person name="Daum C."/>
            <person name="Chiniquy J."/>
            <person name="Barry K."/>
            <person name="LaButti K."/>
            <person name="Haridas S."/>
            <person name="Simmons B.A."/>
            <person name="Magnuson J.K."/>
            <person name="Mortensen U.H."/>
            <person name="Larsen T.O."/>
            <person name="Grigoriev I.V."/>
            <person name="Baker S.E."/>
            <person name="Andersen M.R."/>
            <person name="Nordberg H.P."/>
            <person name="Cantor M.N."/>
            <person name="Hua S.X."/>
        </authorList>
    </citation>
    <scope>NUCLEOTIDE SEQUENCE [LARGE SCALE GENOMIC DNA]</scope>
    <source>
        <strain evidence="3">IBT 19404</strain>
    </source>
</reference>
<protein>
    <recommendedName>
        <fullName evidence="4">Secreted protein</fullName>
    </recommendedName>
</protein>
<keyword evidence="1" id="KW-0732">Signal</keyword>
<gene>
    <name evidence="2" type="ORF">BDW42DRAFT_193368</name>
</gene>
<evidence type="ECO:0000313" key="3">
    <source>
        <dbReference type="Proteomes" id="UP000235023"/>
    </source>
</evidence>
<dbReference type="Proteomes" id="UP000235023">
    <property type="component" value="Unassembled WGS sequence"/>
</dbReference>
<organism evidence="2 3">
    <name type="scientific">Aspergillus taichungensis</name>
    <dbReference type="NCBI Taxonomy" id="482145"/>
    <lineage>
        <taxon>Eukaryota</taxon>
        <taxon>Fungi</taxon>
        <taxon>Dikarya</taxon>
        <taxon>Ascomycota</taxon>
        <taxon>Pezizomycotina</taxon>
        <taxon>Eurotiomycetes</taxon>
        <taxon>Eurotiomycetidae</taxon>
        <taxon>Eurotiales</taxon>
        <taxon>Aspergillaceae</taxon>
        <taxon>Aspergillus</taxon>
        <taxon>Aspergillus subgen. Circumdati</taxon>
    </lineage>
</organism>
<feature type="chain" id="PRO_5014316854" description="Secreted protein" evidence="1">
    <location>
        <begin position="19"/>
        <end position="134"/>
    </location>
</feature>
<proteinExistence type="predicted"/>
<keyword evidence="3" id="KW-1185">Reference proteome</keyword>
<accession>A0A2J5HX12</accession>
<feature type="signal peptide" evidence="1">
    <location>
        <begin position="1"/>
        <end position="18"/>
    </location>
</feature>